<feature type="compositionally biased region" description="Low complexity" evidence="1">
    <location>
        <begin position="68"/>
        <end position="77"/>
    </location>
</feature>
<dbReference type="GO" id="GO:0005643">
    <property type="term" value="C:nuclear pore"/>
    <property type="evidence" value="ECO:0007669"/>
    <property type="project" value="TreeGrafter"/>
</dbReference>
<dbReference type="GO" id="GO:0005096">
    <property type="term" value="F:GTPase activator activity"/>
    <property type="evidence" value="ECO:0007669"/>
    <property type="project" value="TreeGrafter"/>
</dbReference>
<dbReference type="GO" id="GO:0016874">
    <property type="term" value="F:ligase activity"/>
    <property type="evidence" value="ECO:0007669"/>
    <property type="project" value="UniProtKB-KW"/>
</dbReference>
<name>R0MMV3_NOSB1</name>
<dbReference type="InterPro" id="IPR000156">
    <property type="entry name" value="Ran_bind_dom"/>
</dbReference>
<evidence type="ECO:0000259" key="2">
    <source>
        <dbReference type="PROSITE" id="PS50196"/>
    </source>
</evidence>
<dbReference type="PROSITE" id="PS50196">
    <property type="entry name" value="RANBD1"/>
    <property type="match status" value="1"/>
</dbReference>
<dbReference type="Proteomes" id="UP000016927">
    <property type="component" value="Unassembled WGS sequence"/>
</dbReference>
<dbReference type="SMART" id="SM00160">
    <property type="entry name" value="RanBD"/>
    <property type="match status" value="1"/>
</dbReference>
<dbReference type="OMA" id="SANTFKE"/>
<dbReference type="Gene3D" id="2.30.29.30">
    <property type="entry name" value="Pleckstrin-homology domain (PH domain)/Phosphotyrosine-binding domain (PTB)"/>
    <property type="match status" value="1"/>
</dbReference>
<feature type="compositionally biased region" description="Basic and acidic residues" evidence="1">
    <location>
        <begin position="1"/>
        <end position="16"/>
    </location>
</feature>
<gene>
    <name evidence="3" type="primary">RBP2</name>
    <name evidence="3" type="ORF">NBO_33g0014</name>
</gene>
<dbReference type="SUPFAM" id="SSF50729">
    <property type="entry name" value="PH domain-like"/>
    <property type="match status" value="1"/>
</dbReference>
<evidence type="ECO:0000313" key="3">
    <source>
        <dbReference type="EMBL" id="EOB14208.1"/>
    </source>
</evidence>
<dbReference type="CDD" id="cd00835">
    <property type="entry name" value="RanBD_family"/>
    <property type="match status" value="1"/>
</dbReference>
<feature type="region of interest" description="Disordered" evidence="1">
    <location>
        <begin position="1"/>
        <end position="83"/>
    </location>
</feature>
<protein>
    <submittedName>
        <fullName evidence="3">E3 SUMO-protein ligase RanBP2</fullName>
    </submittedName>
</protein>
<organism evidence="3 4">
    <name type="scientific">Nosema bombycis (strain CQ1 / CVCC 102059)</name>
    <name type="common">Microsporidian parasite</name>
    <name type="synonym">Pebrine of silkworm</name>
    <dbReference type="NCBI Taxonomy" id="578461"/>
    <lineage>
        <taxon>Eukaryota</taxon>
        <taxon>Fungi</taxon>
        <taxon>Fungi incertae sedis</taxon>
        <taxon>Microsporidia</taxon>
        <taxon>Nosematidae</taxon>
        <taxon>Nosema</taxon>
    </lineage>
</organism>
<keyword evidence="3" id="KW-0436">Ligase</keyword>
<evidence type="ECO:0000313" key="4">
    <source>
        <dbReference type="Proteomes" id="UP000016927"/>
    </source>
</evidence>
<reference evidence="3 4" key="1">
    <citation type="journal article" date="2013" name="BMC Genomics">
        <title>Comparative genomics of parasitic silkworm microsporidia reveal an association between genome expansion and host adaptation.</title>
        <authorList>
            <person name="Pan G."/>
            <person name="Xu J."/>
            <person name="Li T."/>
            <person name="Xia Q."/>
            <person name="Liu S.L."/>
            <person name="Zhang G."/>
            <person name="Li S."/>
            <person name="Li C."/>
            <person name="Liu H."/>
            <person name="Yang L."/>
            <person name="Liu T."/>
            <person name="Zhang X."/>
            <person name="Wu Z."/>
            <person name="Fan W."/>
            <person name="Dang X."/>
            <person name="Xiang H."/>
            <person name="Tao M."/>
            <person name="Li Y."/>
            <person name="Hu J."/>
            <person name="Li Z."/>
            <person name="Lin L."/>
            <person name="Luo J."/>
            <person name="Geng L."/>
            <person name="Wang L."/>
            <person name="Long M."/>
            <person name="Wan Y."/>
            <person name="He N."/>
            <person name="Zhang Z."/>
            <person name="Lu C."/>
            <person name="Keeling P.J."/>
            <person name="Wang J."/>
            <person name="Xiang Z."/>
            <person name="Zhou Z."/>
        </authorList>
    </citation>
    <scope>NUCLEOTIDE SEQUENCE [LARGE SCALE GENOMIC DNA]</scope>
    <source>
        <strain evidence="4">CQ1 / CVCC 102059</strain>
    </source>
</reference>
<feature type="compositionally biased region" description="Basic and acidic residues" evidence="1">
    <location>
        <begin position="54"/>
        <end position="67"/>
    </location>
</feature>
<feature type="compositionally biased region" description="Polar residues" evidence="1">
    <location>
        <begin position="26"/>
        <end position="53"/>
    </location>
</feature>
<proteinExistence type="predicted"/>
<dbReference type="InterPro" id="IPR045255">
    <property type="entry name" value="RanBP1-like"/>
</dbReference>
<dbReference type="OrthoDB" id="2357150at2759"/>
<dbReference type="STRING" id="578461.R0MMV3"/>
<sequence length="231" mass="26347">MSNEETINKVNEEKNESIVNKDANEENTTSQDSTLKTTVETKQTNEENTVTESKTQEVKTTIKETSKKPSSSFLTSSVPQKETAEPVGDIDLKKAQDEFLEKNFKDEILFKSKCKLYAFNKTKKKMEERGIGDIMISKSKDNDMVKIVMIRESVMRFGCNHYINPKFKLEKHSKIPNALVWATTEDTVDPDAPKDSSQIFLVKFDEEETAKNFKEEVDKGSLNNKTILEAK</sequence>
<dbReference type="EMBL" id="KB908941">
    <property type="protein sequence ID" value="EOB14208.1"/>
    <property type="molecule type" value="Genomic_DNA"/>
</dbReference>
<dbReference type="Pfam" id="PF00638">
    <property type="entry name" value="Ran_BP1"/>
    <property type="match status" value="1"/>
</dbReference>
<accession>R0MMV3</accession>
<keyword evidence="4" id="KW-1185">Reference proteome</keyword>
<dbReference type="PANTHER" id="PTHR23138">
    <property type="entry name" value="RAN BINDING PROTEIN"/>
    <property type="match status" value="1"/>
</dbReference>
<dbReference type="VEuPathDB" id="MicrosporidiaDB:NBO_33g0014"/>
<evidence type="ECO:0000256" key="1">
    <source>
        <dbReference type="SAM" id="MobiDB-lite"/>
    </source>
</evidence>
<dbReference type="InterPro" id="IPR011993">
    <property type="entry name" value="PH-like_dom_sf"/>
</dbReference>
<dbReference type="GO" id="GO:0005737">
    <property type="term" value="C:cytoplasm"/>
    <property type="evidence" value="ECO:0007669"/>
    <property type="project" value="TreeGrafter"/>
</dbReference>
<dbReference type="AlphaFoldDB" id="R0MMV3"/>
<feature type="domain" description="RanBD1" evidence="2">
    <location>
        <begin position="83"/>
        <end position="226"/>
    </location>
</feature>
<dbReference type="PANTHER" id="PTHR23138:SF87">
    <property type="entry name" value="E3 SUMO-PROTEIN LIGASE RANBP2"/>
    <property type="match status" value="1"/>
</dbReference>
<dbReference type="HOGENOM" id="CLU_104726_0_0_1"/>